<keyword evidence="9" id="KW-0812">Transmembrane</keyword>
<comment type="similarity">
    <text evidence="1">Belongs to the protein kinase superfamily. NEK Ser/Thr protein kinase family. NIMA subfamily.</text>
</comment>
<feature type="binding site" evidence="8">
    <location>
        <position position="40"/>
    </location>
    <ligand>
        <name>ATP</name>
        <dbReference type="ChEBI" id="CHEBI:30616"/>
    </ligand>
</feature>
<keyword evidence="9" id="KW-1133">Transmembrane helix</keyword>
<dbReference type="EMBL" id="ABYI02000041">
    <property type="protein sequence ID" value="EEG72432.1"/>
    <property type="molecule type" value="Genomic_DNA"/>
</dbReference>
<evidence type="ECO:0000256" key="4">
    <source>
        <dbReference type="ARBA" id="ARBA00022741"/>
    </source>
</evidence>
<evidence type="ECO:0000256" key="8">
    <source>
        <dbReference type="PROSITE-ProRule" id="PRU10141"/>
    </source>
</evidence>
<comment type="caution">
    <text evidence="11">The sequence shown here is derived from an EMBL/GenBank/DDBJ whole genome shotgun (WGS) entry which is preliminary data.</text>
</comment>
<dbReference type="Pfam" id="PF13181">
    <property type="entry name" value="TPR_8"/>
    <property type="match status" value="2"/>
</dbReference>
<feature type="transmembrane region" description="Helical" evidence="9">
    <location>
        <begin position="280"/>
        <end position="300"/>
    </location>
</feature>
<dbReference type="Gene3D" id="1.25.40.10">
    <property type="entry name" value="Tetratricopeptide repeat domain"/>
    <property type="match status" value="1"/>
</dbReference>
<dbReference type="SMART" id="SM00220">
    <property type="entry name" value="S_TKc"/>
    <property type="match status" value="1"/>
</dbReference>
<dbReference type="InterPro" id="IPR019734">
    <property type="entry name" value="TPR_rpt"/>
</dbReference>
<dbReference type="Gene3D" id="1.10.510.10">
    <property type="entry name" value="Transferase(Phosphotransferase) domain 1"/>
    <property type="match status" value="1"/>
</dbReference>
<organism evidence="11 12">
    <name type="scientific">[Clostridium] hylemonae DSM 15053</name>
    <dbReference type="NCBI Taxonomy" id="553973"/>
    <lineage>
        <taxon>Bacteria</taxon>
        <taxon>Bacillati</taxon>
        <taxon>Bacillota</taxon>
        <taxon>Clostridia</taxon>
        <taxon>Lachnospirales</taxon>
        <taxon>Lachnospiraceae</taxon>
    </lineage>
</organism>
<evidence type="ECO:0000256" key="1">
    <source>
        <dbReference type="ARBA" id="ARBA00010886"/>
    </source>
</evidence>
<evidence type="ECO:0000256" key="5">
    <source>
        <dbReference type="ARBA" id="ARBA00022777"/>
    </source>
</evidence>
<sequence length="668" mass="76635">MSVAEQFSDTYIIREKLGEGSGGIVYRAYHKRLKKEVVIKQMRTRSVSVLVNRQEVDILKNLHHSYLPQVLDFLTVDGEVYTVMSYIPGKSLQQLLKDGYHFTQNELIKWGMQLCSALNYLHSQKPPIIHSDIKPANIMLTPEGNICLIDFNISFFMDENTVLGYTDGYTSPEQYIIALDSESVHSLPQYSSIDEKTDIYSVGATFYHLASGKKTESYRDPIDRELLAEKMGEAFAKVIEKAMQIDPEDRFDSAFDMFQAFKQITKQDARYEALLRRQRGIRAGLVLLTAGFIVLGGFGIHTIKAEKTKAYNELVSRQKKQRQDGEYEKEEDTYKKAVKILPGALESYYQNAYALYEQQKYKECIEFIDYDILENEKVDTLKKRMADIYYLKAESHFQLGEYEKSVNAYEQLFKLGGYDSGYYRDYAVALAYNGSVNKAKEVLDEAAEYGLKEDSLYYAKGEISKSLNELAGAANDFQQCISLSDDMALKSRAYVMLSEIYKMQGQDVRQRDILAEARAAVPAKYRMLILERLAQADIELAEAGQSGYRAEATDVLNEVVSLGWETYDTYDNLVILHEKQGEIGEAERLLETMIQLYGEDYNIYKRYAFLQVDRQELKDNNARDYKAFAGYFEKARQLYYAQLKGNDTDAEMQLLENVYAQVKAGGWL</sequence>
<dbReference type="PROSITE" id="PS50005">
    <property type="entry name" value="TPR"/>
    <property type="match status" value="1"/>
</dbReference>
<dbReference type="InterPro" id="IPR008271">
    <property type="entry name" value="Ser/Thr_kinase_AS"/>
</dbReference>
<dbReference type="PANTHER" id="PTHR43671:SF13">
    <property type="entry name" value="SERINE_THREONINE-PROTEIN KINASE NEK2"/>
    <property type="match status" value="1"/>
</dbReference>
<proteinExistence type="inferred from homology"/>
<dbReference type="PANTHER" id="PTHR43671">
    <property type="entry name" value="SERINE/THREONINE-PROTEIN KINASE NEK"/>
    <property type="match status" value="1"/>
</dbReference>
<protein>
    <recommendedName>
        <fullName evidence="2">non-specific serine/threonine protein kinase</fullName>
        <ecNumber evidence="2">2.7.11.1</ecNumber>
    </recommendedName>
</protein>
<keyword evidence="12" id="KW-1185">Reference proteome</keyword>
<dbReference type="GO" id="GO:0005524">
    <property type="term" value="F:ATP binding"/>
    <property type="evidence" value="ECO:0007669"/>
    <property type="project" value="UniProtKB-UniRule"/>
</dbReference>
<keyword evidence="3" id="KW-0808">Transferase</keyword>
<dbReference type="AlphaFoldDB" id="C0C5P8"/>
<dbReference type="STRING" id="553973.CLOHYLEM_07435"/>
<evidence type="ECO:0000313" key="11">
    <source>
        <dbReference type="EMBL" id="EEG72432.1"/>
    </source>
</evidence>
<evidence type="ECO:0000313" key="12">
    <source>
        <dbReference type="Proteomes" id="UP000004893"/>
    </source>
</evidence>
<dbReference type="eggNOG" id="COG0457">
    <property type="taxonomic scope" value="Bacteria"/>
</dbReference>
<dbReference type="InterPro" id="IPR050660">
    <property type="entry name" value="NEK_Ser/Thr_kinase"/>
</dbReference>
<keyword evidence="6 8" id="KW-0067">ATP-binding</keyword>
<dbReference type="RefSeq" id="WP_006444780.1">
    <property type="nucleotide sequence ID" value="NZ_CP036524.1"/>
</dbReference>
<gene>
    <name evidence="11" type="ORF">CLOHYLEM_07435</name>
</gene>
<reference evidence="11" key="1">
    <citation type="submission" date="2009-02" db="EMBL/GenBank/DDBJ databases">
        <authorList>
            <person name="Fulton L."/>
            <person name="Clifton S."/>
            <person name="Fulton B."/>
            <person name="Xu J."/>
            <person name="Minx P."/>
            <person name="Pepin K.H."/>
            <person name="Johnson M."/>
            <person name="Bhonagiri V."/>
            <person name="Nash W.E."/>
            <person name="Mardis E.R."/>
            <person name="Wilson R.K."/>
        </authorList>
    </citation>
    <scope>NUCLEOTIDE SEQUENCE [LARGE SCALE GENOMIC DNA]</scope>
    <source>
        <strain evidence="11">DSM 15053</strain>
    </source>
</reference>
<dbReference type="EC" id="2.7.11.1" evidence="2"/>
<dbReference type="Proteomes" id="UP000004893">
    <property type="component" value="Unassembled WGS sequence"/>
</dbReference>
<evidence type="ECO:0000256" key="3">
    <source>
        <dbReference type="ARBA" id="ARBA00022679"/>
    </source>
</evidence>
<dbReference type="InterPro" id="IPR017441">
    <property type="entry name" value="Protein_kinase_ATP_BS"/>
</dbReference>
<dbReference type="SMART" id="SM00028">
    <property type="entry name" value="TPR"/>
    <property type="match status" value="5"/>
</dbReference>
<evidence type="ECO:0000259" key="10">
    <source>
        <dbReference type="PROSITE" id="PS50011"/>
    </source>
</evidence>
<dbReference type="eggNOG" id="COG0515">
    <property type="taxonomic scope" value="Bacteria"/>
</dbReference>
<name>C0C5P8_9FIRM</name>
<dbReference type="HOGENOM" id="CLU_027333_0_0_9"/>
<dbReference type="InterPro" id="IPR000719">
    <property type="entry name" value="Prot_kinase_dom"/>
</dbReference>
<evidence type="ECO:0000256" key="2">
    <source>
        <dbReference type="ARBA" id="ARBA00012513"/>
    </source>
</evidence>
<dbReference type="InterPro" id="IPR011990">
    <property type="entry name" value="TPR-like_helical_dom_sf"/>
</dbReference>
<evidence type="ECO:0000256" key="7">
    <source>
        <dbReference type="PROSITE-ProRule" id="PRU00339"/>
    </source>
</evidence>
<evidence type="ECO:0000256" key="9">
    <source>
        <dbReference type="SAM" id="Phobius"/>
    </source>
</evidence>
<dbReference type="InterPro" id="IPR011009">
    <property type="entry name" value="Kinase-like_dom_sf"/>
</dbReference>
<dbReference type="SUPFAM" id="SSF56112">
    <property type="entry name" value="Protein kinase-like (PK-like)"/>
    <property type="match status" value="1"/>
</dbReference>
<accession>C0C5P8</accession>
<reference evidence="11" key="2">
    <citation type="submission" date="2013-06" db="EMBL/GenBank/DDBJ databases">
        <title>Draft genome sequence of Clostridium hylemonae (DSM 15053).</title>
        <authorList>
            <person name="Sudarsanam P."/>
            <person name="Ley R."/>
            <person name="Guruge J."/>
            <person name="Turnbaugh P.J."/>
            <person name="Mahowald M."/>
            <person name="Liep D."/>
            <person name="Gordon J."/>
        </authorList>
    </citation>
    <scope>NUCLEOTIDE SEQUENCE</scope>
    <source>
        <strain evidence="11">DSM 15053</strain>
    </source>
</reference>
<keyword evidence="5 11" id="KW-0418">Kinase</keyword>
<dbReference type="Pfam" id="PF00069">
    <property type="entry name" value="Pkinase"/>
    <property type="match status" value="1"/>
</dbReference>
<keyword evidence="4 8" id="KW-0547">Nucleotide-binding</keyword>
<feature type="repeat" description="TPR" evidence="7">
    <location>
        <begin position="386"/>
        <end position="419"/>
    </location>
</feature>
<dbReference type="PROSITE" id="PS50011">
    <property type="entry name" value="PROTEIN_KINASE_DOM"/>
    <property type="match status" value="1"/>
</dbReference>
<dbReference type="SUPFAM" id="SSF48452">
    <property type="entry name" value="TPR-like"/>
    <property type="match status" value="1"/>
</dbReference>
<keyword evidence="7" id="KW-0802">TPR repeat</keyword>
<keyword evidence="9" id="KW-0472">Membrane</keyword>
<dbReference type="GO" id="GO:0004674">
    <property type="term" value="F:protein serine/threonine kinase activity"/>
    <property type="evidence" value="ECO:0007669"/>
    <property type="project" value="UniProtKB-EC"/>
</dbReference>
<dbReference type="PROSITE" id="PS00107">
    <property type="entry name" value="PROTEIN_KINASE_ATP"/>
    <property type="match status" value="1"/>
</dbReference>
<feature type="domain" description="Protein kinase" evidence="10">
    <location>
        <begin position="11"/>
        <end position="262"/>
    </location>
</feature>
<dbReference type="OrthoDB" id="9788659at2"/>
<dbReference type="CDD" id="cd14014">
    <property type="entry name" value="STKc_PknB_like"/>
    <property type="match status" value="1"/>
</dbReference>
<dbReference type="PROSITE" id="PS00108">
    <property type="entry name" value="PROTEIN_KINASE_ST"/>
    <property type="match status" value="1"/>
</dbReference>
<evidence type="ECO:0000256" key="6">
    <source>
        <dbReference type="ARBA" id="ARBA00022840"/>
    </source>
</evidence>